<dbReference type="AlphaFoldDB" id="A0A5C6PAH3"/>
<feature type="compositionally biased region" description="Basic and acidic residues" evidence="1">
    <location>
        <begin position="91"/>
        <end position="110"/>
    </location>
</feature>
<proteinExistence type="predicted"/>
<comment type="caution">
    <text evidence="2">The sequence shown here is derived from an EMBL/GenBank/DDBJ whole genome shotgun (WGS) entry which is preliminary data.</text>
</comment>
<organism evidence="2 3">
    <name type="scientific">Takifugu flavidus</name>
    <name type="common">sansaifugu</name>
    <dbReference type="NCBI Taxonomy" id="433684"/>
    <lineage>
        <taxon>Eukaryota</taxon>
        <taxon>Metazoa</taxon>
        <taxon>Chordata</taxon>
        <taxon>Craniata</taxon>
        <taxon>Vertebrata</taxon>
        <taxon>Euteleostomi</taxon>
        <taxon>Actinopterygii</taxon>
        <taxon>Neopterygii</taxon>
        <taxon>Teleostei</taxon>
        <taxon>Neoteleostei</taxon>
        <taxon>Acanthomorphata</taxon>
        <taxon>Eupercaria</taxon>
        <taxon>Tetraodontiformes</taxon>
        <taxon>Tetradontoidea</taxon>
        <taxon>Tetraodontidae</taxon>
        <taxon>Takifugu</taxon>
    </lineage>
</organism>
<feature type="region of interest" description="Disordered" evidence="1">
    <location>
        <begin position="136"/>
        <end position="184"/>
    </location>
</feature>
<dbReference type="Proteomes" id="UP000324091">
    <property type="component" value="Chromosome 13"/>
</dbReference>
<evidence type="ECO:0000313" key="2">
    <source>
        <dbReference type="EMBL" id="TWW76425.1"/>
    </source>
</evidence>
<gene>
    <name evidence="2" type="ORF">D4764_13G0010870</name>
</gene>
<sequence>MTERQRSLPSWMSKRGENVKKDEPRKSRRKRKTASAVFYCMNEKELVEAAISVLHDAPCEDAILLSGRKMAPIHNLRLSDVTEAEESAADTTKKTKEECFTSEKTEKQVMEEGQSSDHSYGHDTTYVSETDMDIAELETLPYTRSPPQQKPASHRSGPVQDPNELLNVELEKDGNAQTKAKGDEDGLQLVREIFFS</sequence>
<feature type="region of interest" description="Disordered" evidence="1">
    <location>
        <begin position="1"/>
        <end position="33"/>
    </location>
</feature>
<evidence type="ECO:0008006" key="4">
    <source>
        <dbReference type="Google" id="ProtNLM"/>
    </source>
</evidence>
<evidence type="ECO:0000313" key="3">
    <source>
        <dbReference type="Proteomes" id="UP000324091"/>
    </source>
</evidence>
<keyword evidence="3" id="KW-1185">Reference proteome</keyword>
<name>A0A5C6PAH3_9TELE</name>
<feature type="compositionally biased region" description="Basic and acidic residues" evidence="1">
    <location>
        <begin position="14"/>
        <end position="25"/>
    </location>
</feature>
<protein>
    <recommendedName>
        <fullName evidence="4">Modulator of retrovirus infection-like protein</fullName>
    </recommendedName>
</protein>
<evidence type="ECO:0000256" key="1">
    <source>
        <dbReference type="SAM" id="MobiDB-lite"/>
    </source>
</evidence>
<accession>A0A5C6PAH3</accession>
<reference evidence="2 3" key="1">
    <citation type="submission" date="2019-04" db="EMBL/GenBank/DDBJ databases">
        <title>Chromosome genome assembly for Takifugu flavidus.</title>
        <authorList>
            <person name="Xiao S."/>
        </authorList>
    </citation>
    <scope>NUCLEOTIDE SEQUENCE [LARGE SCALE GENOMIC DNA]</scope>
    <source>
        <strain evidence="2">HTHZ2018</strain>
        <tissue evidence="2">Muscle</tissue>
    </source>
</reference>
<dbReference type="EMBL" id="RHFK02000005">
    <property type="protein sequence ID" value="TWW76425.1"/>
    <property type="molecule type" value="Genomic_DNA"/>
</dbReference>
<feature type="compositionally biased region" description="Basic and acidic residues" evidence="1">
    <location>
        <begin position="169"/>
        <end position="184"/>
    </location>
</feature>
<feature type="region of interest" description="Disordered" evidence="1">
    <location>
        <begin position="83"/>
        <end position="124"/>
    </location>
</feature>